<evidence type="ECO:0000256" key="4">
    <source>
        <dbReference type="ARBA" id="ARBA00022801"/>
    </source>
</evidence>
<keyword evidence="5" id="KW-0720">Serine protease</keyword>
<evidence type="ECO:0000256" key="1">
    <source>
        <dbReference type="ARBA" id="ARBA00004370"/>
    </source>
</evidence>
<accession>A0A9D1NJE8</accession>
<dbReference type="GO" id="GO:0008236">
    <property type="term" value="F:serine-type peptidase activity"/>
    <property type="evidence" value="ECO:0007669"/>
    <property type="project" value="UniProtKB-KW"/>
</dbReference>
<keyword evidence="6 8" id="KW-0472">Membrane</keyword>
<evidence type="ECO:0000256" key="7">
    <source>
        <dbReference type="PIRSR" id="PIRSR001217-1"/>
    </source>
</evidence>
<dbReference type="CDD" id="cd07018">
    <property type="entry name" value="S49_SppA_67K_type"/>
    <property type="match status" value="1"/>
</dbReference>
<evidence type="ECO:0000256" key="6">
    <source>
        <dbReference type="ARBA" id="ARBA00023136"/>
    </source>
</evidence>
<feature type="domain" description="Peptidase S49" evidence="9">
    <location>
        <begin position="410"/>
        <end position="559"/>
    </location>
</feature>
<keyword evidence="4" id="KW-0378">Hydrolase</keyword>
<feature type="domain" description="Peptidase S49" evidence="9">
    <location>
        <begin position="148"/>
        <end position="306"/>
    </location>
</feature>
<dbReference type="PANTHER" id="PTHR33209:SF1">
    <property type="entry name" value="PEPTIDASE S49 DOMAIN-CONTAINING PROTEIN"/>
    <property type="match status" value="1"/>
</dbReference>
<dbReference type="GO" id="GO:0016020">
    <property type="term" value="C:membrane"/>
    <property type="evidence" value="ECO:0007669"/>
    <property type="project" value="UniProtKB-SubCell"/>
</dbReference>
<keyword evidence="3" id="KW-0645">Protease</keyword>
<protein>
    <submittedName>
        <fullName evidence="10">Signal peptide peptidase SppA</fullName>
    </submittedName>
</protein>
<keyword evidence="8" id="KW-1133">Transmembrane helix</keyword>
<sequence>MKAFLKQIAASFLGSCLSAGALAAAGFFILVAAVGFFVKALVSEFDKGLYRFGTQTETVPVRSGSVLVIDLSRGFSDSPTFSPANTPGFFSGTKGRFGLLDTILALETARRDDDVLAVLLLGGDFSGGNGFASTVELRDALLSFRAGSEKPVFAYLPSPTYKDYLLATAADEVWIHPFAELPLCGLSSEGLYFKDAFEKIGLGVQITRVGTHKSAVEPLISNTMSAEDRAQRKRLVDAAWNRTLRHILTERASGKDEAGRAALEKNFAEAVASRGLVPAQEAVEKDFVDAALYEDEMLERMTALAGTDEETRTFPQIALEDYLRARGIAAEPPLNAAVPAPAENSVAVVYAEGEIVNGVGSNADVGGQWFSRALRELRGDDAVKAVVLRVNSPGGSVFASEQIRREAELLARTKPLVVSMGDVAASGGYWISVPAEKVFADPLTVTGSIGVFGVLFNLEKLGEKIGVASAAATTGPFAELDTLRRAKTPAEMAVFQKATDDIYGKFLRLVADARGMSVADVDAVAQGQVWTGLHAKTLNLVDEFGGLTDALAFARRAAGLGEDAPVVSVPGEINRLQPLFDLTDDRPAPVAFAGTDFAKNADPATRAFAESLRRLAARLRAFNDPNGLYARLPFDVPAE</sequence>
<dbReference type="EMBL" id="DVOG01000031">
    <property type="protein sequence ID" value="HIV03754.1"/>
    <property type="molecule type" value="Genomic_DNA"/>
</dbReference>
<comment type="caution">
    <text evidence="10">The sequence shown here is derived from an EMBL/GenBank/DDBJ whole genome shotgun (WGS) entry which is preliminary data.</text>
</comment>
<dbReference type="InterPro" id="IPR047272">
    <property type="entry name" value="S49_SppA_C"/>
</dbReference>
<dbReference type="InterPro" id="IPR002142">
    <property type="entry name" value="Peptidase_S49"/>
</dbReference>
<evidence type="ECO:0000313" key="10">
    <source>
        <dbReference type="EMBL" id="HIV03754.1"/>
    </source>
</evidence>
<dbReference type="GO" id="GO:0006465">
    <property type="term" value="P:signal peptide processing"/>
    <property type="evidence" value="ECO:0007669"/>
    <property type="project" value="InterPro"/>
</dbReference>
<evidence type="ECO:0000256" key="8">
    <source>
        <dbReference type="SAM" id="Phobius"/>
    </source>
</evidence>
<evidence type="ECO:0000256" key="3">
    <source>
        <dbReference type="ARBA" id="ARBA00022670"/>
    </source>
</evidence>
<dbReference type="Proteomes" id="UP000886812">
    <property type="component" value="Unassembled WGS sequence"/>
</dbReference>
<gene>
    <name evidence="10" type="primary">sppA</name>
    <name evidence="10" type="ORF">IAC75_01210</name>
</gene>
<dbReference type="InterPro" id="IPR029045">
    <property type="entry name" value="ClpP/crotonase-like_dom_sf"/>
</dbReference>
<name>A0A9D1NJE8_9BACT</name>
<dbReference type="Gene3D" id="3.90.226.10">
    <property type="entry name" value="2-enoyl-CoA Hydratase, Chain A, domain 1"/>
    <property type="match status" value="3"/>
</dbReference>
<feature type="active site" description="Nucleophile" evidence="7">
    <location>
        <position position="426"/>
    </location>
</feature>
<organism evidence="10 11">
    <name type="scientific">Candidatus Spyradosoma merdigallinarum</name>
    <dbReference type="NCBI Taxonomy" id="2840950"/>
    <lineage>
        <taxon>Bacteria</taxon>
        <taxon>Pseudomonadati</taxon>
        <taxon>Verrucomicrobiota</taxon>
        <taxon>Opitutia</taxon>
        <taxon>Opitutia incertae sedis</taxon>
        <taxon>Candidatus Spyradosoma</taxon>
    </lineage>
</organism>
<comment type="similarity">
    <text evidence="2">Belongs to the peptidase S49 family.</text>
</comment>
<dbReference type="NCBIfam" id="TIGR00706">
    <property type="entry name" value="SppA_dom"/>
    <property type="match status" value="1"/>
</dbReference>
<evidence type="ECO:0000313" key="11">
    <source>
        <dbReference type="Proteomes" id="UP000886812"/>
    </source>
</evidence>
<evidence type="ECO:0000259" key="9">
    <source>
        <dbReference type="Pfam" id="PF01343"/>
    </source>
</evidence>
<dbReference type="CDD" id="cd07023">
    <property type="entry name" value="S49_Sppa_N_C"/>
    <property type="match status" value="1"/>
</dbReference>
<dbReference type="InterPro" id="IPR004635">
    <property type="entry name" value="Pept_S49_SppA"/>
</dbReference>
<proteinExistence type="inferred from homology"/>
<dbReference type="AlphaFoldDB" id="A0A9D1NJE8"/>
<dbReference type="Pfam" id="PF01343">
    <property type="entry name" value="Peptidase_S49"/>
    <property type="match status" value="2"/>
</dbReference>
<dbReference type="NCBIfam" id="TIGR00705">
    <property type="entry name" value="SppA_67K"/>
    <property type="match status" value="1"/>
</dbReference>
<keyword evidence="8" id="KW-0812">Transmembrane</keyword>
<feature type="active site" description="Proton donor/acceptor" evidence="7">
    <location>
        <position position="213"/>
    </location>
</feature>
<reference evidence="10" key="2">
    <citation type="journal article" date="2021" name="PeerJ">
        <title>Extensive microbial diversity within the chicken gut microbiome revealed by metagenomics and culture.</title>
        <authorList>
            <person name="Gilroy R."/>
            <person name="Ravi A."/>
            <person name="Getino M."/>
            <person name="Pursley I."/>
            <person name="Horton D.L."/>
            <person name="Alikhan N.F."/>
            <person name="Baker D."/>
            <person name="Gharbi K."/>
            <person name="Hall N."/>
            <person name="Watson M."/>
            <person name="Adriaenssens E.M."/>
            <person name="Foster-Nyarko E."/>
            <person name="Jarju S."/>
            <person name="Secka A."/>
            <person name="Antonio M."/>
            <person name="Oren A."/>
            <person name="Chaudhuri R.R."/>
            <person name="La Ragione R."/>
            <person name="Hildebrand F."/>
            <person name="Pallen M.J."/>
        </authorList>
    </citation>
    <scope>NUCLEOTIDE SEQUENCE</scope>
    <source>
        <strain evidence="10">10669</strain>
    </source>
</reference>
<dbReference type="SUPFAM" id="SSF52096">
    <property type="entry name" value="ClpP/crotonase"/>
    <property type="match status" value="2"/>
</dbReference>
<feature type="transmembrane region" description="Helical" evidence="8">
    <location>
        <begin position="12"/>
        <end position="38"/>
    </location>
</feature>
<dbReference type="PIRSF" id="PIRSF001217">
    <property type="entry name" value="Protease_4_SppA"/>
    <property type="match status" value="1"/>
</dbReference>
<reference evidence="10" key="1">
    <citation type="submission" date="2020-10" db="EMBL/GenBank/DDBJ databases">
        <authorList>
            <person name="Gilroy R."/>
        </authorList>
    </citation>
    <scope>NUCLEOTIDE SEQUENCE</scope>
    <source>
        <strain evidence="10">10669</strain>
    </source>
</reference>
<dbReference type="InterPro" id="IPR004634">
    <property type="entry name" value="Pept_S49_pIV"/>
</dbReference>
<evidence type="ECO:0000256" key="5">
    <source>
        <dbReference type="ARBA" id="ARBA00022825"/>
    </source>
</evidence>
<comment type="subcellular location">
    <subcellularLocation>
        <location evidence="1">Membrane</location>
    </subcellularLocation>
</comment>
<dbReference type="PANTHER" id="PTHR33209">
    <property type="entry name" value="PROTEASE 4"/>
    <property type="match status" value="1"/>
</dbReference>
<dbReference type="Gene3D" id="6.20.330.10">
    <property type="match status" value="1"/>
</dbReference>
<evidence type="ECO:0000256" key="2">
    <source>
        <dbReference type="ARBA" id="ARBA00008683"/>
    </source>
</evidence>
<dbReference type="InterPro" id="IPR047217">
    <property type="entry name" value="S49_SppA_67K_type_N"/>
</dbReference>